<evidence type="ECO:0000313" key="15">
    <source>
        <dbReference type="Proteomes" id="UP000669179"/>
    </source>
</evidence>
<comment type="catalytic activity">
    <reaction evidence="12">
        <text>K(+)(in) = K(+)(out)</text>
        <dbReference type="Rhea" id="RHEA:29463"/>
        <dbReference type="ChEBI" id="CHEBI:29103"/>
    </reaction>
</comment>
<evidence type="ECO:0000256" key="7">
    <source>
        <dbReference type="ARBA" id="ARBA00022958"/>
    </source>
</evidence>
<comment type="similarity">
    <text evidence="2">Belongs to the TMEM175 family.</text>
</comment>
<keyword evidence="15" id="KW-1185">Reference proteome</keyword>
<reference evidence="14" key="1">
    <citation type="submission" date="2021-03" db="EMBL/GenBank/DDBJ databases">
        <authorList>
            <person name="Kanchanasin P."/>
            <person name="Saeng-In P."/>
            <person name="Phongsopitanun W."/>
            <person name="Yuki M."/>
            <person name="Kudo T."/>
            <person name="Ohkuma M."/>
            <person name="Tanasupawat S."/>
        </authorList>
    </citation>
    <scope>NUCLEOTIDE SEQUENCE</scope>
    <source>
        <strain evidence="14">GKU 128</strain>
    </source>
</reference>
<comment type="caution">
    <text evidence="14">The sequence shown here is derived from an EMBL/GenBank/DDBJ whole genome shotgun (WGS) entry which is preliminary data.</text>
</comment>
<feature type="transmembrane region" description="Helical" evidence="13">
    <location>
        <begin position="176"/>
        <end position="205"/>
    </location>
</feature>
<evidence type="ECO:0000256" key="11">
    <source>
        <dbReference type="ARBA" id="ARBA00023303"/>
    </source>
</evidence>
<dbReference type="PANTHER" id="PTHR31462">
    <property type="entry name" value="ENDOSOMAL/LYSOSOMAL POTASSIUM CHANNEL TMEM175"/>
    <property type="match status" value="1"/>
</dbReference>
<evidence type="ECO:0000256" key="3">
    <source>
        <dbReference type="ARBA" id="ARBA00022448"/>
    </source>
</evidence>
<evidence type="ECO:0000256" key="13">
    <source>
        <dbReference type="SAM" id="Phobius"/>
    </source>
</evidence>
<dbReference type="Pfam" id="PF06736">
    <property type="entry name" value="TMEM175"/>
    <property type="match status" value="1"/>
</dbReference>
<dbReference type="RefSeq" id="WP_208256448.1">
    <property type="nucleotide sequence ID" value="NZ_JAGEOJ010000006.1"/>
</dbReference>
<gene>
    <name evidence="14" type="ORF">J4573_16925</name>
</gene>
<keyword evidence="7" id="KW-0630">Potassium</keyword>
<keyword evidence="4" id="KW-0633">Potassium transport</keyword>
<evidence type="ECO:0000256" key="6">
    <source>
        <dbReference type="ARBA" id="ARBA00022826"/>
    </source>
</evidence>
<evidence type="ECO:0000313" key="14">
    <source>
        <dbReference type="EMBL" id="MBO2448789.1"/>
    </source>
</evidence>
<keyword evidence="8 13" id="KW-1133">Transmembrane helix</keyword>
<dbReference type="PANTHER" id="PTHR31462:SF5">
    <property type="entry name" value="ENDOSOMAL_LYSOSOMAL PROTON CHANNEL TMEM175"/>
    <property type="match status" value="1"/>
</dbReference>
<dbReference type="GO" id="GO:0015252">
    <property type="term" value="F:proton channel activity"/>
    <property type="evidence" value="ECO:0007669"/>
    <property type="project" value="InterPro"/>
</dbReference>
<protein>
    <submittedName>
        <fullName evidence="14">DUF1211 domain-containing protein</fullName>
    </submittedName>
</protein>
<proteinExistence type="inferred from homology"/>
<organism evidence="14 15">
    <name type="scientific">Actinomadura barringtoniae</name>
    <dbReference type="NCBI Taxonomy" id="1427535"/>
    <lineage>
        <taxon>Bacteria</taxon>
        <taxon>Bacillati</taxon>
        <taxon>Actinomycetota</taxon>
        <taxon>Actinomycetes</taxon>
        <taxon>Streptosporangiales</taxon>
        <taxon>Thermomonosporaceae</taxon>
        <taxon>Actinomadura</taxon>
    </lineage>
</organism>
<name>A0A939PGI3_9ACTN</name>
<evidence type="ECO:0000256" key="10">
    <source>
        <dbReference type="ARBA" id="ARBA00023136"/>
    </source>
</evidence>
<accession>A0A939PGI3</accession>
<sequence length="219" mass="23523">MPDDLPATGPAVDAPDEHISPARLQAFSDGVFAIAATLLVLEVKAPVTGQPVWSTLRHEWAALDAYAVTFLVIGIAWVHHHNLFHQVLKVDRGLLFLNLGLLGTISFLPLPTATLGNHLSGHDAVAAAVFYAVSMAVSSVWFTFFWHHLSAKPHLVRPSARSQTTLRRRQSLLGPLGYLAAAAIAPLSPVGSLAVSAAIVIYFILGRRSPAARTRLPQP</sequence>
<feature type="transmembrane region" description="Helical" evidence="13">
    <location>
        <begin position="124"/>
        <end position="146"/>
    </location>
</feature>
<evidence type="ECO:0000256" key="2">
    <source>
        <dbReference type="ARBA" id="ARBA00006920"/>
    </source>
</evidence>
<dbReference type="GO" id="GO:0016020">
    <property type="term" value="C:membrane"/>
    <property type="evidence" value="ECO:0007669"/>
    <property type="project" value="UniProtKB-SubCell"/>
</dbReference>
<dbReference type="GO" id="GO:0005267">
    <property type="term" value="F:potassium channel activity"/>
    <property type="evidence" value="ECO:0007669"/>
    <property type="project" value="UniProtKB-KW"/>
</dbReference>
<evidence type="ECO:0000256" key="9">
    <source>
        <dbReference type="ARBA" id="ARBA00023065"/>
    </source>
</evidence>
<dbReference type="Proteomes" id="UP000669179">
    <property type="component" value="Unassembled WGS sequence"/>
</dbReference>
<keyword evidence="6" id="KW-0631">Potassium channel</keyword>
<dbReference type="AlphaFoldDB" id="A0A939PGI3"/>
<keyword evidence="5 13" id="KW-0812">Transmembrane</keyword>
<dbReference type="InterPro" id="IPR010617">
    <property type="entry name" value="TMEM175-like"/>
</dbReference>
<keyword evidence="3" id="KW-0813">Transport</keyword>
<feature type="transmembrane region" description="Helical" evidence="13">
    <location>
        <begin position="92"/>
        <end position="112"/>
    </location>
</feature>
<keyword evidence="11" id="KW-0407">Ion channel</keyword>
<feature type="transmembrane region" description="Helical" evidence="13">
    <location>
        <begin position="61"/>
        <end position="80"/>
    </location>
</feature>
<keyword evidence="10 13" id="KW-0472">Membrane</keyword>
<evidence type="ECO:0000256" key="4">
    <source>
        <dbReference type="ARBA" id="ARBA00022538"/>
    </source>
</evidence>
<evidence type="ECO:0000256" key="8">
    <source>
        <dbReference type="ARBA" id="ARBA00022989"/>
    </source>
</evidence>
<evidence type="ECO:0000256" key="12">
    <source>
        <dbReference type="ARBA" id="ARBA00034430"/>
    </source>
</evidence>
<comment type="subcellular location">
    <subcellularLocation>
        <location evidence="1">Membrane</location>
        <topology evidence="1">Multi-pass membrane protein</topology>
    </subcellularLocation>
</comment>
<evidence type="ECO:0000256" key="5">
    <source>
        <dbReference type="ARBA" id="ARBA00022692"/>
    </source>
</evidence>
<evidence type="ECO:0000256" key="1">
    <source>
        <dbReference type="ARBA" id="ARBA00004141"/>
    </source>
</evidence>
<keyword evidence="9" id="KW-0406">Ion transport</keyword>
<dbReference type="EMBL" id="JAGEOJ010000006">
    <property type="protein sequence ID" value="MBO2448789.1"/>
    <property type="molecule type" value="Genomic_DNA"/>
</dbReference>